<dbReference type="KEGG" id="pko:PKOR_10325"/>
<dbReference type="AlphaFoldDB" id="A0A0E3ZGK2"/>
<dbReference type="OrthoDB" id="333971at2"/>
<accession>A0A0E3ZGK2</accession>
<dbReference type="Proteomes" id="UP000033109">
    <property type="component" value="Chromosome"/>
</dbReference>
<dbReference type="EMBL" id="CP009621">
    <property type="protein sequence ID" value="AKD03448.1"/>
    <property type="molecule type" value="Genomic_DNA"/>
</dbReference>
<protein>
    <submittedName>
        <fullName evidence="1">Uncharacterized protein</fullName>
    </submittedName>
</protein>
<evidence type="ECO:0000313" key="2">
    <source>
        <dbReference type="Proteomes" id="UP000033109"/>
    </source>
</evidence>
<dbReference type="STRING" id="400092.PKOR_10325"/>
<sequence>MKIYYWHVILALLIMASAGCARKNFYAKTPVVEAEAYQRLKDDPTSVDSIKVKAGAHYKRGFLHRLFWGQHYRPLWSAPVTVPVFDMDTTWGGLSIEKIGGGFQTTSFTLVNTDNKTYALRSVDKEPSEVLPKVWRTTFVVNVLRDQISAINPYAALVLPPMAKAAAIPHATPKLVYVRPDDSDFGEYKEVASDKVYLLEEKYNDDRMVDEVSGNATDIVGSGKMLNHRFGEDDHFIDQLAFAKARLFDLLIHDWDRHEGQWEWTEHERNGNHYYRPIPKDRDNAFYRFQDGIIPWIFSRNWAIRKFESFDEDFNDVYALTINSSFIDNRALSQVTRQQFDSLAMELQQHITDEVIEQAVRQYPEAVYELEGSRTKERLVSRRNQLRDAAAEFYEILAKEALVVGTDQEDKFEVKRLNHEETEVTVRRKSDDTVTYHRVFKRSETKLITLHGLAEDDKFEISGKVKIGIKVKIVGGRGEDEIKDSSEVSGWGKKTWVYDTKRGTEVEGGPEIKDKRTSDVRVHAFDREGF</sequence>
<gene>
    <name evidence="1" type="ORF">PKOR_10325</name>
</gene>
<evidence type="ECO:0000313" key="1">
    <source>
        <dbReference type="EMBL" id="AKD03448.1"/>
    </source>
</evidence>
<proteinExistence type="predicted"/>
<organism evidence="1 2">
    <name type="scientific">Pontibacter korlensis</name>
    <dbReference type="NCBI Taxonomy" id="400092"/>
    <lineage>
        <taxon>Bacteria</taxon>
        <taxon>Pseudomonadati</taxon>
        <taxon>Bacteroidota</taxon>
        <taxon>Cytophagia</taxon>
        <taxon>Cytophagales</taxon>
        <taxon>Hymenobacteraceae</taxon>
        <taxon>Pontibacter</taxon>
    </lineage>
</organism>
<keyword evidence="2" id="KW-1185">Reference proteome</keyword>
<dbReference type="PATRIC" id="fig|400092.3.peg.2261"/>
<dbReference type="HOGENOM" id="CLU_513733_0_0_10"/>
<dbReference type="RefSeq" id="WP_046310577.1">
    <property type="nucleotide sequence ID" value="NZ_CBCSCY010000005.1"/>
</dbReference>
<reference evidence="1 2" key="1">
    <citation type="journal article" date="2015" name="Sci. Rep.">
        <title>Unraveling adaptation of Pontibacter korlensis to radiation and infertility in desert through complete genome and comparative transcriptomic analysis.</title>
        <authorList>
            <person name="Dai J."/>
            <person name="Dai W."/>
            <person name="Qiu C."/>
            <person name="Yang Z."/>
            <person name="Zhang Y."/>
            <person name="Zhou M."/>
            <person name="Zhang L."/>
            <person name="Fang C."/>
            <person name="Gao Q."/>
            <person name="Yang Q."/>
            <person name="Li X."/>
            <person name="Wang Z."/>
            <person name="Wang Z."/>
            <person name="Jia Z."/>
            <person name="Chen X."/>
        </authorList>
    </citation>
    <scope>NUCLEOTIDE SEQUENCE [LARGE SCALE GENOMIC DNA]</scope>
    <source>
        <strain evidence="1 2">X14-1T</strain>
    </source>
</reference>
<dbReference type="PROSITE" id="PS51257">
    <property type="entry name" value="PROKAR_LIPOPROTEIN"/>
    <property type="match status" value="1"/>
</dbReference>
<name>A0A0E3ZGK2_9BACT</name>